<dbReference type="SUPFAM" id="SSF55874">
    <property type="entry name" value="ATPase domain of HSP90 chaperone/DNA topoisomerase II/histidine kinase"/>
    <property type="match status" value="1"/>
</dbReference>
<evidence type="ECO:0000313" key="16">
    <source>
        <dbReference type="Proteomes" id="UP001143480"/>
    </source>
</evidence>
<dbReference type="InterPro" id="IPR003661">
    <property type="entry name" value="HisK_dim/P_dom"/>
</dbReference>
<dbReference type="CDD" id="cd00075">
    <property type="entry name" value="HATPase"/>
    <property type="match status" value="1"/>
</dbReference>
<feature type="domain" description="Histidine kinase" evidence="13">
    <location>
        <begin position="160"/>
        <end position="371"/>
    </location>
</feature>
<dbReference type="AlphaFoldDB" id="A0A9W6KHP9"/>
<dbReference type="PANTHER" id="PTHR45436:SF5">
    <property type="entry name" value="SENSOR HISTIDINE KINASE TRCS"/>
    <property type="match status" value="1"/>
</dbReference>
<dbReference type="PROSITE" id="PS51257">
    <property type="entry name" value="PROKAR_LIPOPROTEIN"/>
    <property type="match status" value="1"/>
</dbReference>
<keyword evidence="5" id="KW-0808">Transferase</keyword>
<evidence type="ECO:0000256" key="1">
    <source>
        <dbReference type="ARBA" id="ARBA00000085"/>
    </source>
</evidence>
<keyword evidence="10 12" id="KW-0472">Membrane</keyword>
<keyword evidence="6 12" id="KW-0812">Transmembrane</keyword>
<dbReference type="Gene3D" id="3.30.565.10">
    <property type="entry name" value="Histidine kinase-like ATPase, C-terminal domain"/>
    <property type="match status" value="1"/>
</dbReference>
<evidence type="ECO:0000313" key="15">
    <source>
        <dbReference type="EMBL" id="GLL00975.1"/>
    </source>
</evidence>
<evidence type="ECO:0000256" key="7">
    <source>
        <dbReference type="ARBA" id="ARBA00022777"/>
    </source>
</evidence>
<evidence type="ECO:0000256" key="6">
    <source>
        <dbReference type="ARBA" id="ARBA00022692"/>
    </source>
</evidence>
<feature type="domain" description="HAMP" evidence="14">
    <location>
        <begin position="99"/>
        <end position="152"/>
    </location>
</feature>
<evidence type="ECO:0000256" key="11">
    <source>
        <dbReference type="SAM" id="MobiDB-lite"/>
    </source>
</evidence>
<sequence>MNRPAPPPRPRLRTRLAFLHAGLAFGCGVLLLAFVDLPLISAGQTARVPGGGDLTGGQPAGPAAGGRATGNLAEVLRYSAIALVLIAAVAIVLGWAIAGRALRPLQVITAAARSMSADNLDGRLRVPAAYREFGELADTLDGLIHRLHGSFSAQRQFIANASHELRTPLTVQRTLLQLTLADPDAGPGALRAACRDVLDLGQQQERLINALLTLAGGYQPIERWERFDLADLVRTAVLEHRAEAERREIEVRTALGPAVVTGDPRLAAILVTNLIDNAVRHNHPHGVIDVATTAPGRLTVANSGAVIPPAEIDRLFEPFQRLGTDRTDQTEGHGLGLAIVAAVAEAHHAPLSARSRPEGGLELTIDFPPAHPATPGYAADDRRR</sequence>
<comment type="subcellular location">
    <subcellularLocation>
        <location evidence="2">Cell membrane</location>
    </subcellularLocation>
</comment>
<dbReference type="SUPFAM" id="SSF47384">
    <property type="entry name" value="Homodimeric domain of signal transducing histidine kinase"/>
    <property type="match status" value="1"/>
</dbReference>
<keyword evidence="9" id="KW-0902">Two-component regulatory system</keyword>
<evidence type="ECO:0000256" key="12">
    <source>
        <dbReference type="SAM" id="Phobius"/>
    </source>
</evidence>
<dbReference type="InterPro" id="IPR036890">
    <property type="entry name" value="HATPase_C_sf"/>
</dbReference>
<dbReference type="GO" id="GO:0000155">
    <property type="term" value="F:phosphorelay sensor kinase activity"/>
    <property type="evidence" value="ECO:0007669"/>
    <property type="project" value="InterPro"/>
</dbReference>
<evidence type="ECO:0000256" key="4">
    <source>
        <dbReference type="ARBA" id="ARBA00022553"/>
    </source>
</evidence>
<feature type="transmembrane region" description="Helical" evidence="12">
    <location>
        <begin position="75"/>
        <end position="98"/>
    </location>
</feature>
<dbReference type="InterPro" id="IPR003594">
    <property type="entry name" value="HATPase_dom"/>
</dbReference>
<dbReference type="InterPro" id="IPR050428">
    <property type="entry name" value="TCS_sensor_his_kinase"/>
</dbReference>
<accession>A0A9W6KHP9</accession>
<dbReference type="Proteomes" id="UP001143480">
    <property type="component" value="Unassembled WGS sequence"/>
</dbReference>
<dbReference type="Pfam" id="PF02518">
    <property type="entry name" value="HATPase_c"/>
    <property type="match status" value="1"/>
</dbReference>
<dbReference type="PROSITE" id="PS50885">
    <property type="entry name" value="HAMP"/>
    <property type="match status" value="1"/>
</dbReference>
<dbReference type="PROSITE" id="PS50109">
    <property type="entry name" value="HIS_KIN"/>
    <property type="match status" value="1"/>
</dbReference>
<feature type="region of interest" description="Disordered" evidence="11">
    <location>
        <begin position="350"/>
        <end position="384"/>
    </location>
</feature>
<dbReference type="Pfam" id="PF00672">
    <property type="entry name" value="HAMP"/>
    <property type="match status" value="1"/>
</dbReference>
<dbReference type="RefSeq" id="WP_261958712.1">
    <property type="nucleotide sequence ID" value="NZ_BAAAXA010000001.1"/>
</dbReference>
<dbReference type="EC" id="2.7.13.3" evidence="3"/>
<name>A0A9W6KHP9_9ACTN</name>
<evidence type="ECO:0000259" key="13">
    <source>
        <dbReference type="PROSITE" id="PS50109"/>
    </source>
</evidence>
<dbReference type="InterPro" id="IPR005467">
    <property type="entry name" value="His_kinase_dom"/>
</dbReference>
<dbReference type="SUPFAM" id="SSF158472">
    <property type="entry name" value="HAMP domain-like"/>
    <property type="match status" value="1"/>
</dbReference>
<evidence type="ECO:0000256" key="8">
    <source>
        <dbReference type="ARBA" id="ARBA00022989"/>
    </source>
</evidence>
<dbReference type="Pfam" id="PF00512">
    <property type="entry name" value="HisKA"/>
    <property type="match status" value="1"/>
</dbReference>
<evidence type="ECO:0000256" key="2">
    <source>
        <dbReference type="ARBA" id="ARBA00004236"/>
    </source>
</evidence>
<evidence type="ECO:0000256" key="3">
    <source>
        <dbReference type="ARBA" id="ARBA00012438"/>
    </source>
</evidence>
<reference evidence="15" key="1">
    <citation type="journal article" date="2014" name="Int. J. Syst. Evol. Microbiol.">
        <title>Complete genome sequence of Corynebacterium casei LMG S-19264T (=DSM 44701T), isolated from a smear-ripened cheese.</title>
        <authorList>
            <consortium name="US DOE Joint Genome Institute (JGI-PGF)"/>
            <person name="Walter F."/>
            <person name="Albersmeier A."/>
            <person name="Kalinowski J."/>
            <person name="Ruckert C."/>
        </authorList>
    </citation>
    <scope>NUCLEOTIDE SEQUENCE</scope>
    <source>
        <strain evidence="15">VKM Ac-1321</strain>
    </source>
</reference>
<evidence type="ECO:0000256" key="10">
    <source>
        <dbReference type="ARBA" id="ARBA00023136"/>
    </source>
</evidence>
<keyword evidence="4" id="KW-0597">Phosphoprotein</keyword>
<dbReference type="GO" id="GO:0005886">
    <property type="term" value="C:plasma membrane"/>
    <property type="evidence" value="ECO:0007669"/>
    <property type="project" value="UniProtKB-SubCell"/>
</dbReference>
<dbReference type="CDD" id="cd06225">
    <property type="entry name" value="HAMP"/>
    <property type="match status" value="1"/>
</dbReference>
<protein>
    <recommendedName>
        <fullName evidence="3">histidine kinase</fullName>
        <ecNumber evidence="3">2.7.13.3</ecNumber>
    </recommendedName>
</protein>
<dbReference type="Gene3D" id="1.10.287.130">
    <property type="match status" value="1"/>
</dbReference>
<evidence type="ECO:0000259" key="14">
    <source>
        <dbReference type="PROSITE" id="PS50885"/>
    </source>
</evidence>
<dbReference type="CDD" id="cd00082">
    <property type="entry name" value="HisKA"/>
    <property type="match status" value="1"/>
</dbReference>
<keyword evidence="16" id="KW-1185">Reference proteome</keyword>
<comment type="catalytic activity">
    <reaction evidence="1">
        <text>ATP + protein L-histidine = ADP + protein N-phospho-L-histidine.</text>
        <dbReference type="EC" id="2.7.13.3"/>
    </reaction>
</comment>
<dbReference type="EMBL" id="BSFP01000012">
    <property type="protein sequence ID" value="GLL00975.1"/>
    <property type="molecule type" value="Genomic_DNA"/>
</dbReference>
<dbReference type="InterPro" id="IPR036097">
    <property type="entry name" value="HisK_dim/P_sf"/>
</dbReference>
<dbReference type="PRINTS" id="PR00344">
    <property type="entry name" value="BCTRLSENSOR"/>
</dbReference>
<dbReference type="SMART" id="SM00304">
    <property type="entry name" value="HAMP"/>
    <property type="match status" value="1"/>
</dbReference>
<evidence type="ECO:0000256" key="9">
    <source>
        <dbReference type="ARBA" id="ARBA00023012"/>
    </source>
</evidence>
<proteinExistence type="predicted"/>
<organism evidence="15 16">
    <name type="scientific">Dactylosporangium matsuzakiense</name>
    <dbReference type="NCBI Taxonomy" id="53360"/>
    <lineage>
        <taxon>Bacteria</taxon>
        <taxon>Bacillati</taxon>
        <taxon>Actinomycetota</taxon>
        <taxon>Actinomycetes</taxon>
        <taxon>Micromonosporales</taxon>
        <taxon>Micromonosporaceae</taxon>
        <taxon>Dactylosporangium</taxon>
    </lineage>
</organism>
<dbReference type="Gene3D" id="6.10.340.10">
    <property type="match status" value="1"/>
</dbReference>
<dbReference type="PANTHER" id="PTHR45436">
    <property type="entry name" value="SENSOR HISTIDINE KINASE YKOH"/>
    <property type="match status" value="1"/>
</dbReference>
<dbReference type="InterPro" id="IPR003660">
    <property type="entry name" value="HAMP_dom"/>
</dbReference>
<dbReference type="SMART" id="SM00387">
    <property type="entry name" value="HATPase_c"/>
    <property type="match status" value="1"/>
</dbReference>
<reference evidence="15" key="2">
    <citation type="submission" date="2023-01" db="EMBL/GenBank/DDBJ databases">
        <authorList>
            <person name="Sun Q."/>
            <person name="Evtushenko L."/>
        </authorList>
    </citation>
    <scope>NUCLEOTIDE SEQUENCE</scope>
    <source>
        <strain evidence="15">VKM Ac-1321</strain>
    </source>
</reference>
<dbReference type="SMART" id="SM00388">
    <property type="entry name" value="HisKA"/>
    <property type="match status" value="1"/>
</dbReference>
<evidence type="ECO:0000256" key="5">
    <source>
        <dbReference type="ARBA" id="ARBA00022679"/>
    </source>
</evidence>
<dbReference type="InterPro" id="IPR004358">
    <property type="entry name" value="Sig_transdc_His_kin-like_C"/>
</dbReference>
<comment type="caution">
    <text evidence="15">The sequence shown here is derived from an EMBL/GenBank/DDBJ whole genome shotgun (WGS) entry which is preliminary data.</text>
</comment>
<keyword evidence="7 15" id="KW-0418">Kinase</keyword>
<gene>
    <name evidence="15" type="ORF">GCM10017581_027160</name>
</gene>
<keyword evidence="8 12" id="KW-1133">Transmembrane helix</keyword>